<dbReference type="Pfam" id="PF11199">
    <property type="entry name" value="DUF2891"/>
    <property type="match status" value="1"/>
</dbReference>
<dbReference type="EMBL" id="JBHRZH010000017">
    <property type="protein sequence ID" value="MFC3763249.1"/>
    <property type="molecule type" value="Genomic_DNA"/>
</dbReference>
<name>A0ABV7YEL6_9ACTN</name>
<proteinExistence type="predicted"/>
<protein>
    <submittedName>
        <fullName evidence="1">DUF2891 family protein</fullName>
    </submittedName>
</protein>
<keyword evidence="2" id="KW-1185">Reference proteome</keyword>
<organism evidence="1 2">
    <name type="scientific">Tenggerimyces flavus</name>
    <dbReference type="NCBI Taxonomy" id="1708749"/>
    <lineage>
        <taxon>Bacteria</taxon>
        <taxon>Bacillati</taxon>
        <taxon>Actinomycetota</taxon>
        <taxon>Actinomycetes</taxon>
        <taxon>Propionibacteriales</taxon>
        <taxon>Nocardioidaceae</taxon>
        <taxon>Tenggerimyces</taxon>
    </lineage>
</organism>
<sequence length="39" mass="4327">MALAHTAMRRHLDAALPHVAGDDYLVEHWLVAYAVLVLS</sequence>
<evidence type="ECO:0000313" key="1">
    <source>
        <dbReference type="EMBL" id="MFC3763249.1"/>
    </source>
</evidence>
<reference evidence="2" key="1">
    <citation type="journal article" date="2019" name="Int. J. Syst. Evol. Microbiol.">
        <title>The Global Catalogue of Microorganisms (GCM) 10K type strain sequencing project: providing services to taxonomists for standard genome sequencing and annotation.</title>
        <authorList>
            <consortium name="The Broad Institute Genomics Platform"/>
            <consortium name="The Broad Institute Genome Sequencing Center for Infectious Disease"/>
            <person name="Wu L."/>
            <person name="Ma J."/>
        </authorList>
    </citation>
    <scope>NUCLEOTIDE SEQUENCE [LARGE SCALE GENOMIC DNA]</scope>
    <source>
        <strain evidence="2">CGMCC 4.7241</strain>
    </source>
</reference>
<dbReference type="InterPro" id="IPR021365">
    <property type="entry name" value="DUF2891"/>
</dbReference>
<dbReference type="RefSeq" id="WP_205119680.1">
    <property type="nucleotide sequence ID" value="NZ_JBHRZH010000017.1"/>
</dbReference>
<gene>
    <name evidence="1" type="ORF">ACFOUW_20570</name>
</gene>
<accession>A0ABV7YEL6</accession>
<dbReference type="Proteomes" id="UP001595699">
    <property type="component" value="Unassembled WGS sequence"/>
</dbReference>
<evidence type="ECO:0000313" key="2">
    <source>
        <dbReference type="Proteomes" id="UP001595699"/>
    </source>
</evidence>
<comment type="caution">
    <text evidence="1">The sequence shown here is derived from an EMBL/GenBank/DDBJ whole genome shotgun (WGS) entry which is preliminary data.</text>
</comment>